<dbReference type="InterPro" id="IPR023213">
    <property type="entry name" value="CAT-like_dom_sf"/>
</dbReference>
<dbReference type="GO" id="GO:0016740">
    <property type="term" value="F:transferase activity"/>
    <property type="evidence" value="ECO:0007669"/>
    <property type="project" value="UniProtKB-KW"/>
</dbReference>
<gene>
    <name evidence="3" type="ORF">Tsubulata_041412</name>
</gene>
<dbReference type="PANTHER" id="PTHR31147">
    <property type="entry name" value="ACYL TRANSFERASE 4"/>
    <property type="match status" value="1"/>
</dbReference>
<reference evidence="3" key="2">
    <citation type="journal article" date="2023" name="Plants (Basel)">
        <title>Annotation of the Turnera subulata (Passifloraceae) Draft Genome Reveals the S-Locus Evolved after the Divergence of Turneroideae from Passifloroideae in a Stepwise Manner.</title>
        <authorList>
            <person name="Henning P.M."/>
            <person name="Roalson E.H."/>
            <person name="Mir W."/>
            <person name="McCubbin A.G."/>
            <person name="Shore J.S."/>
        </authorList>
    </citation>
    <scope>NUCLEOTIDE SEQUENCE</scope>
    <source>
        <strain evidence="3">F60SS</strain>
    </source>
</reference>
<organism evidence="3 4">
    <name type="scientific">Turnera subulata</name>
    <dbReference type="NCBI Taxonomy" id="218843"/>
    <lineage>
        <taxon>Eukaryota</taxon>
        <taxon>Viridiplantae</taxon>
        <taxon>Streptophyta</taxon>
        <taxon>Embryophyta</taxon>
        <taxon>Tracheophyta</taxon>
        <taxon>Spermatophyta</taxon>
        <taxon>Magnoliopsida</taxon>
        <taxon>eudicotyledons</taxon>
        <taxon>Gunneridae</taxon>
        <taxon>Pentapetalae</taxon>
        <taxon>rosids</taxon>
        <taxon>fabids</taxon>
        <taxon>Malpighiales</taxon>
        <taxon>Passifloraceae</taxon>
        <taxon>Turnera</taxon>
    </lineage>
</organism>
<dbReference type="OrthoDB" id="1483986at2759"/>
<keyword evidence="2" id="KW-0808">Transferase</keyword>
<protein>
    <submittedName>
        <fullName evidence="3">Uncharacterized protein</fullName>
    </submittedName>
</protein>
<proteinExistence type="inferred from homology"/>
<dbReference type="InterPro" id="IPR050898">
    <property type="entry name" value="Plant_acyltransferase"/>
</dbReference>
<dbReference type="EMBL" id="JAKUCV010006827">
    <property type="protein sequence ID" value="KAJ4825687.1"/>
    <property type="molecule type" value="Genomic_DNA"/>
</dbReference>
<dbReference type="PANTHER" id="PTHR31147:SF66">
    <property type="entry name" value="OS05G0315700 PROTEIN"/>
    <property type="match status" value="1"/>
</dbReference>
<comment type="caution">
    <text evidence="3">The sequence shown here is derived from an EMBL/GenBank/DDBJ whole genome shotgun (WGS) entry which is preliminary data.</text>
</comment>
<sequence>MAQKLVTSPVEFKVHRRVPELISPSKPTPHELKYLSEIDSQKGLQFQIPVIHFYPNNPTAAMQGKDPVRVIREAIAKTLVFYYPFAGRLREVTGSSKLMVECTGEGILFIEADADATLEHFGDALQPPFPCFEDLLFDVPGSSGILNCPLLLVQVTRLKCGGFILAIRLNHTMSDGPGLAQFMCAVGEIARGQHSPSVLPVWERHLLSSLPSSHNPCTPQLVTHQHLEYDYEDAAAASTATTTTTIINLEQEIVHHHRSFFFGPKEIEILRSLTPPALLPYCTTLEILTAWLWKCRTMALQVHPTEDVRVMTIVNARNKFNPPLPQGYYGNAFAFPAAVTTAGKLYQDHPSLGYALELVRNAKAQLTQDYMRSVAALMAARGDSLARPKRSYIVSDIRHVGFQDVDFGWGKAAFCGVARAGAEDYPDVTYVMSFTNKKGETGIVVPLCLPALAMHRFEKELEIIFLKKKQPSSPHNVANSDFTKSSL</sequence>
<name>A0A9Q0F6K3_9ROSI</name>
<feature type="non-terminal residue" evidence="3">
    <location>
        <position position="487"/>
    </location>
</feature>
<dbReference type="Gene3D" id="3.30.559.10">
    <property type="entry name" value="Chloramphenicol acetyltransferase-like domain"/>
    <property type="match status" value="2"/>
</dbReference>
<evidence type="ECO:0000256" key="2">
    <source>
        <dbReference type="ARBA" id="ARBA00022679"/>
    </source>
</evidence>
<keyword evidence="4" id="KW-1185">Reference proteome</keyword>
<dbReference type="Pfam" id="PF02458">
    <property type="entry name" value="Transferase"/>
    <property type="match status" value="1"/>
</dbReference>
<evidence type="ECO:0000313" key="3">
    <source>
        <dbReference type="EMBL" id="KAJ4825687.1"/>
    </source>
</evidence>
<dbReference type="AlphaFoldDB" id="A0A9Q0F6K3"/>
<evidence type="ECO:0000256" key="1">
    <source>
        <dbReference type="ARBA" id="ARBA00009861"/>
    </source>
</evidence>
<reference evidence="3" key="1">
    <citation type="submission" date="2022-02" db="EMBL/GenBank/DDBJ databases">
        <authorList>
            <person name="Henning P.M."/>
            <person name="McCubbin A.G."/>
            <person name="Shore J.S."/>
        </authorList>
    </citation>
    <scope>NUCLEOTIDE SEQUENCE</scope>
    <source>
        <strain evidence="3">F60SS</strain>
        <tissue evidence="3">Leaves</tissue>
    </source>
</reference>
<comment type="similarity">
    <text evidence="1">Belongs to the plant acyltransferase family.</text>
</comment>
<evidence type="ECO:0000313" key="4">
    <source>
        <dbReference type="Proteomes" id="UP001141552"/>
    </source>
</evidence>
<dbReference type="Proteomes" id="UP001141552">
    <property type="component" value="Unassembled WGS sequence"/>
</dbReference>
<accession>A0A9Q0F6K3</accession>